<dbReference type="EMBL" id="UAWG01000010">
    <property type="protein sequence ID" value="SQB59939.1"/>
    <property type="molecule type" value="Genomic_DNA"/>
</dbReference>
<gene>
    <name evidence="5" type="primary">bcn_1</name>
    <name evidence="5" type="ORF">NCTC10719_01482</name>
</gene>
<dbReference type="RefSeq" id="WP_242979382.1">
    <property type="nucleotide sequence ID" value="NZ_UAWG01000010.1"/>
</dbReference>
<protein>
    <submittedName>
        <fullName evidence="5">Bacteriocin</fullName>
    </submittedName>
</protein>
<name>A0A2X3AC82_CLOPF</name>
<organism evidence="5 6">
    <name type="scientific">Clostridium perfringens</name>
    <dbReference type="NCBI Taxonomy" id="1502"/>
    <lineage>
        <taxon>Bacteria</taxon>
        <taxon>Bacillati</taxon>
        <taxon>Bacillota</taxon>
        <taxon>Clostridia</taxon>
        <taxon>Eubacteriales</taxon>
        <taxon>Clostridiaceae</taxon>
        <taxon>Clostridium</taxon>
    </lineage>
</organism>
<feature type="region of interest" description="Disordered" evidence="2">
    <location>
        <begin position="558"/>
        <end position="581"/>
    </location>
</feature>
<dbReference type="SMART" id="SM00287">
    <property type="entry name" value="SH3b"/>
    <property type="match status" value="3"/>
</dbReference>
<evidence type="ECO:0000259" key="3">
    <source>
        <dbReference type="PROSITE" id="PS51781"/>
    </source>
</evidence>
<dbReference type="Pfam" id="PF08239">
    <property type="entry name" value="SH3_3"/>
    <property type="match status" value="1"/>
</dbReference>
<evidence type="ECO:0000313" key="6">
    <source>
        <dbReference type="Proteomes" id="UP000249986"/>
    </source>
</evidence>
<evidence type="ECO:0000256" key="1">
    <source>
        <dbReference type="PROSITE-ProRule" id="PRU01379"/>
    </source>
</evidence>
<feature type="domain" description="SH3b" evidence="3">
    <location>
        <begin position="22"/>
        <end position="84"/>
    </location>
</feature>
<dbReference type="GO" id="GO:0004181">
    <property type="term" value="F:metallocarboxypeptidase activity"/>
    <property type="evidence" value="ECO:0007669"/>
    <property type="project" value="InterPro"/>
</dbReference>
<evidence type="ECO:0000259" key="4">
    <source>
        <dbReference type="PROSITE" id="PS52035"/>
    </source>
</evidence>
<comment type="caution">
    <text evidence="1">Lacks conserved residue(s) required for the propagation of feature annotation.</text>
</comment>
<dbReference type="PANTHER" id="PTHR34408">
    <property type="entry name" value="FAMILY PROTEIN, PUTATIVE-RELATED"/>
    <property type="match status" value="1"/>
</dbReference>
<dbReference type="PROSITE" id="PS52035">
    <property type="entry name" value="PEPTIDASE_M14"/>
    <property type="match status" value="1"/>
</dbReference>
<dbReference type="PANTHER" id="PTHR34408:SF1">
    <property type="entry name" value="GLYCOSYL HYDROLASE FAMILY 19 DOMAIN-CONTAINING PROTEIN HI_1415"/>
    <property type="match status" value="1"/>
</dbReference>
<dbReference type="Proteomes" id="UP000249986">
    <property type="component" value="Unassembled WGS sequence"/>
</dbReference>
<reference evidence="5 6" key="1">
    <citation type="submission" date="2018-06" db="EMBL/GenBank/DDBJ databases">
        <authorList>
            <consortium name="Pathogen Informatics"/>
            <person name="Doyle S."/>
        </authorList>
    </citation>
    <scope>NUCLEOTIDE SEQUENCE [LARGE SCALE GENOMIC DNA]</scope>
    <source>
        <strain evidence="5 6">NCTC10719</strain>
    </source>
</reference>
<dbReference type="SUPFAM" id="SSF53187">
    <property type="entry name" value="Zn-dependent exopeptidases"/>
    <property type="match status" value="1"/>
</dbReference>
<dbReference type="Gene3D" id="3.40.630.10">
    <property type="entry name" value="Zn peptidases"/>
    <property type="match status" value="1"/>
</dbReference>
<dbReference type="InterPro" id="IPR003646">
    <property type="entry name" value="SH3-like_bac-type"/>
</dbReference>
<dbReference type="AlphaFoldDB" id="A0A2X3AC82"/>
<sequence length="929" mass="101392">MANNIIPNVSSGDLVGSTPTFPPNAVVRGDFLYLRDVDGNQIPGRTVSDGDEITVLFISNEKNIVLVQYPTSSGYRQGYVTNATSIIKYKDDYSWVNGSTPEPVYDFDKTTQIGTLDPRERAVVLYKVDGMTYVAYDTGKGKLTKSGLVHYEGSGSSTGGGIFNGVAPGEVVPGGFTYENNAEVVGDELYLRDANGNLIPGRSVSVGDKITVLDVSYSKQLALVQYPAGNVVRQGYVTNATNLIRYFNQSMWHNGSTPEEVLDENGGHLGSLDPYESATPLYKKNGMTHVVYNTSKGPNTKSGYVKYEGSAATRVDIPRPSITNAQKIVYGTSGRGRELAAYKVGNGANSLIYVCAIHGWEDHWAADGIELTRIGNGLIEHFQSAGTNNWSLYIIPVANPDGLSEGYTNNGPGRCTIVGAVDCNRDFPIGFTPYGDSRHWTNKEPLSVPESRSLRDFISGIKGKTSGSTYLIDMHGWEDKTIGDSHISRAFQNQFGFVNGNYDGVYQGGFLISWANSIGVRAALIELPQSCYSHSDAVNGRYLQKAINAVTNLIGGSGGSSSGGSTGGNTGSGSTGGSSSSDVTYIATGEVINVQSFLNVRKGPGTDYDSIGQIHQGDKVSIVAKNGEWYKISSPIAGYVHKGFIKIKSDDKDISIGVQENKIITALRDLEEIAGNYVMKMESPLPKFSLFFGFLRRYRYNSNEWKISLGILPIVDKRIEKFAEYIEYNHNYVKQILEPYINGKNPERFYLYGNPIKLAHLAATILGYNSSPVPDFWTGWGGDLATAMVDTKKLAEEEGISEDLAALKVVGAPNNGSSFSYEDIIVDIDAMELSRSMNALDIVNSIIKYYKNINNLERRSLICNEITSNKKPTLETLYKSINNKMTGIEGFKLGIFGKFPLKSLAGYPSQELVNYTTMAFAKYIFSRLK</sequence>
<dbReference type="Gene3D" id="2.30.30.40">
    <property type="entry name" value="SH3 Domains"/>
    <property type="match status" value="1"/>
</dbReference>
<comment type="similarity">
    <text evidence="1">Belongs to the peptidase M14 family.</text>
</comment>
<feature type="domain" description="SH3b" evidence="3">
    <location>
        <begin position="179"/>
        <end position="241"/>
    </location>
</feature>
<feature type="domain" description="SH3b" evidence="3">
    <location>
        <begin position="587"/>
        <end position="649"/>
    </location>
</feature>
<dbReference type="GO" id="GO:0006508">
    <property type="term" value="P:proteolysis"/>
    <property type="evidence" value="ECO:0007669"/>
    <property type="project" value="InterPro"/>
</dbReference>
<proteinExistence type="inferred from homology"/>
<dbReference type="GO" id="GO:0008270">
    <property type="term" value="F:zinc ion binding"/>
    <property type="evidence" value="ECO:0007669"/>
    <property type="project" value="InterPro"/>
</dbReference>
<dbReference type="InterPro" id="IPR000834">
    <property type="entry name" value="Peptidase_M14"/>
</dbReference>
<feature type="domain" description="Peptidase M14" evidence="4">
    <location>
        <begin position="303"/>
        <end position="626"/>
    </location>
</feature>
<evidence type="ECO:0000256" key="2">
    <source>
        <dbReference type="SAM" id="MobiDB-lite"/>
    </source>
</evidence>
<accession>A0A2X3AC82</accession>
<evidence type="ECO:0000313" key="5">
    <source>
        <dbReference type="EMBL" id="SQB59939.1"/>
    </source>
</evidence>
<dbReference type="InterPro" id="IPR052354">
    <property type="entry name" value="Cell_Wall_Dynamics_Protein"/>
</dbReference>
<dbReference type="Pfam" id="PF00246">
    <property type="entry name" value="Peptidase_M14"/>
    <property type="match status" value="1"/>
</dbReference>
<dbReference type="PROSITE" id="PS51781">
    <property type="entry name" value="SH3B"/>
    <property type="match status" value="3"/>
</dbReference>
<feature type="compositionally biased region" description="Gly residues" evidence="2">
    <location>
        <begin position="558"/>
        <end position="576"/>
    </location>
</feature>